<evidence type="ECO:0000256" key="1">
    <source>
        <dbReference type="SAM" id="MobiDB-lite"/>
    </source>
</evidence>
<reference evidence="2 3" key="1">
    <citation type="submission" date="2024-02" db="EMBL/GenBank/DDBJ databases">
        <title>De novo assembly and annotation of 12 fungi associated with fruit tree decline syndrome in Ontario, Canada.</title>
        <authorList>
            <person name="Sulman M."/>
            <person name="Ellouze W."/>
            <person name="Ilyukhin E."/>
        </authorList>
    </citation>
    <scope>NUCLEOTIDE SEQUENCE [LARGE SCALE GENOMIC DNA]</scope>
    <source>
        <strain evidence="2 3">M42-189</strain>
    </source>
</reference>
<gene>
    <name evidence="2" type="ORF">SLS60_007548</name>
</gene>
<name>A0ABR3R6J6_9PLEO</name>
<evidence type="ECO:0000313" key="2">
    <source>
        <dbReference type="EMBL" id="KAL1599744.1"/>
    </source>
</evidence>
<proteinExistence type="predicted"/>
<protein>
    <submittedName>
        <fullName evidence="2">Uncharacterized protein</fullName>
    </submittedName>
</protein>
<feature type="compositionally biased region" description="Basic residues" evidence="1">
    <location>
        <begin position="313"/>
        <end position="324"/>
    </location>
</feature>
<keyword evidence="3" id="KW-1185">Reference proteome</keyword>
<sequence>MPARSKDRPKKARRGEIQWPLGPATTLGGLFETPILDILDEQSYDFARSDFILAYIERCDPEEPFPEEVSLSDFARAAWAWRRKDDKNVTGLLCEIKSGNPRLVWLESTAQVFFTRINACDETIYAIPRDRVTMLVNARWARRKMYLKEGALMYNPLLCPYAVLNNELPILFGQLFSNPTRYAPSNTTITSPLLDSPHIWSKCTKVRLGRLFEFVHPTHAASFKGFEKLYDTLIPPGTSADQRELEVHRSPAQPLGGDFVVKVEGMELVIQHKISPDVRRAWFEPPSYHDFLFWHRHTDVAPVEEEQPTAGGRSRRPLKRSKRISARESRPNPVSRMRSLTIGDDAMDSKFRNEDDVGADEESSSESYHDADEQLDTDDNDSSSESLYERDQQVNIDDDDRELRGELVVLYMAEGSWRTFQYDRDLARKLKEHLSSAATLAHARMGHALGNLLNEEEPSVNGRGNDPEDLERLRQDRTTLQEYHTFWKNANHLAMHFYEYANAGVGEVACIYLRWDHNHPLGDMFVVRHRWTSEERLAFKATGRLPASLDLVRLARERRRGVILRFGCRNYRYHDARSQHIPLQQVPAELPLTSHKFFLLGASNKNVEFHLPGNLLLLPSEFIKFPEMAHDEWEKSAGNREAAVNPLYTQCLLVGHTQPTDKFVKDQMLKNANMANLWFSPAEVLSNILRALTQETGEAVFTHPEVRDQSSLDPFELDEYIIDAHTLVRAALDYGIARDGDHIDCRNTGYYGSISKSKSAAAGEGD</sequence>
<accession>A0ABR3R6J6</accession>
<feature type="compositionally biased region" description="Acidic residues" evidence="1">
    <location>
        <begin position="373"/>
        <end position="382"/>
    </location>
</feature>
<dbReference type="Proteomes" id="UP001521785">
    <property type="component" value="Unassembled WGS sequence"/>
</dbReference>
<organism evidence="2 3">
    <name type="scientific">Paraconiothyrium brasiliense</name>
    <dbReference type="NCBI Taxonomy" id="300254"/>
    <lineage>
        <taxon>Eukaryota</taxon>
        <taxon>Fungi</taxon>
        <taxon>Dikarya</taxon>
        <taxon>Ascomycota</taxon>
        <taxon>Pezizomycotina</taxon>
        <taxon>Dothideomycetes</taxon>
        <taxon>Pleosporomycetidae</taxon>
        <taxon>Pleosporales</taxon>
        <taxon>Massarineae</taxon>
        <taxon>Didymosphaeriaceae</taxon>
        <taxon>Paraconiothyrium</taxon>
    </lineage>
</organism>
<dbReference type="EMBL" id="JAKJXO020000010">
    <property type="protein sequence ID" value="KAL1599744.1"/>
    <property type="molecule type" value="Genomic_DNA"/>
</dbReference>
<evidence type="ECO:0000313" key="3">
    <source>
        <dbReference type="Proteomes" id="UP001521785"/>
    </source>
</evidence>
<comment type="caution">
    <text evidence="2">The sequence shown here is derived from an EMBL/GenBank/DDBJ whole genome shotgun (WGS) entry which is preliminary data.</text>
</comment>
<feature type="region of interest" description="Disordered" evidence="1">
    <location>
        <begin position="303"/>
        <end position="399"/>
    </location>
</feature>